<proteinExistence type="predicted"/>
<gene>
    <name evidence="2" type="ORF">FA15DRAFT_758850</name>
</gene>
<evidence type="ECO:0000313" key="2">
    <source>
        <dbReference type="EMBL" id="TFK21253.1"/>
    </source>
</evidence>
<dbReference type="Proteomes" id="UP000307440">
    <property type="component" value="Unassembled WGS sequence"/>
</dbReference>
<sequence>MSSVQANAPVVPGPPKIARTDGRETTFKEFHRRKFTMKIDSVYFNRSPGPDTRVRCAVLISYSFILSDDDKLTSADVPLLADMNRSNTEGVAFPDIAENYPDKQEFVKVGHVDGVKLTRLAPEVMLEVLGVGAGVGGMGVEYAHSDVKDYLISLQPVRLEIDGKATQLMWRCRDDRGVFYPGTVQTLIVVEKDTGNHDGWFPFRLHLSSDLRVKVKNSWQILSLVHSLSNREGWHFNIRGNYNKEAAAQALSQACGDEEGTSHLVGLKVAAIDWLRVCKQGS</sequence>
<dbReference type="OrthoDB" id="3060222at2759"/>
<protein>
    <submittedName>
        <fullName evidence="2">Uncharacterized protein</fullName>
    </submittedName>
</protein>
<dbReference type="STRING" id="230819.A0A5C3KMZ2"/>
<dbReference type="AlphaFoldDB" id="A0A5C3KMZ2"/>
<organism evidence="2 3">
    <name type="scientific">Coprinopsis marcescibilis</name>
    <name type="common">Agaric fungus</name>
    <name type="synonym">Psathyrella marcescibilis</name>
    <dbReference type="NCBI Taxonomy" id="230819"/>
    <lineage>
        <taxon>Eukaryota</taxon>
        <taxon>Fungi</taxon>
        <taxon>Dikarya</taxon>
        <taxon>Basidiomycota</taxon>
        <taxon>Agaricomycotina</taxon>
        <taxon>Agaricomycetes</taxon>
        <taxon>Agaricomycetidae</taxon>
        <taxon>Agaricales</taxon>
        <taxon>Agaricineae</taxon>
        <taxon>Psathyrellaceae</taxon>
        <taxon>Coprinopsis</taxon>
    </lineage>
</organism>
<evidence type="ECO:0000313" key="3">
    <source>
        <dbReference type="Proteomes" id="UP000307440"/>
    </source>
</evidence>
<feature type="region of interest" description="Disordered" evidence="1">
    <location>
        <begin position="1"/>
        <end position="22"/>
    </location>
</feature>
<name>A0A5C3KMZ2_COPMA</name>
<keyword evidence="3" id="KW-1185">Reference proteome</keyword>
<dbReference type="EMBL" id="ML210274">
    <property type="protein sequence ID" value="TFK21253.1"/>
    <property type="molecule type" value="Genomic_DNA"/>
</dbReference>
<evidence type="ECO:0000256" key="1">
    <source>
        <dbReference type="SAM" id="MobiDB-lite"/>
    </source>
</evidence>
<accession>A0A5C3KMZ2</accession>
<reference evidence="2 3" key="1">
    <citation type="journal article" date="2019" name="Nat. Ecol. Evol.">
        <title>Megaphylogeny resolves global patterns of mushroom evolution.</title>
        <authorList>
            <person name="Varga T."/>
            <person name="Krizsan K."/>
            <person name="Foldi C."/>
            <person name="Dima B."/>
            <person name="Sanchez-Garcia M."/>
            <person name="Sanchez-Ramirez S."/>
            <person name="Szollosi G.J."/>
            <person name="Szarkandi J.G."/>
            <person name="Papp V."/>
            <person name="Albert L."/>
            <person name="Andreopoulos W."/>
            <person name="Angelini C."/>
            <person name="Antonin V."/>
            <person name="Barry K.W."/>
            <person name="Bougher N.L."/>
            <person name="Buchanan P."/>
            <person name="Buyck B."/>
            <person name="Bense V."/>
            <person name="Catcheside P."/>
            <person name="Chovatia M."/>
            <person name="Cooper J."/>
            <person name="Damon W."/>
            <person name="Desjardin D."/>
            <person name="Finy P."/>
            <person name="Geml J."/>
            <person name="Haridas S."/>
            <person name="Hughes K."/>
            <person name="Justo A."/>
            <person name="Karasinski D."/>
            <person name="Kautmanova I."/>
            <person name="Kiss B."/>
            <person name="Kocsube S."/>
            <person name="Kotiranta H."/>
            <person name="LaButti K.M."/>
            <person name="Lechner B.E."/>
            <person name="Liimatainen K."/>
            <person name="Lipzen A."/>
            <person name="Lukacs Z."/>
            <person name="Mihaltcheva S."/>
            <person name="Morgado L.N."/>
            <person name="Niskanen T."/>
            <person name="Noordeloos M.E."/>
            <person name="Ohm R.A."/>
            <person name="Ortiz-Santana B."/>
            <person name="Ovrebo C."/>
            <person name="Racz N."/>
            <person name="Riley R."/>
            <person name="Savchenko A."/>
            <person name="Shiryaev A."/>
            <person name="Soop K."/>
            <person name="Spirin V."/>
            <person name="Szebenyi C."/>
            <person name="Tomsovsky M."/>
            <person name="Tulloss R.E."/>
            <person name="Uehling J."/>
            <person name="Grigoriev I.V."/>
            <person name="Vagvolgyi C."/>
            <person name="Papp T."/>
            <person name="Martin F.M."/>
            <person name="Miettinen O."/>
            <person name="Hibbett D.S."/>
            <person name="Nagy L.G."/>
        </authorList>
    </citation>
    <scope>NUCLEOTIDE SEQUENCE [LARGE SCALE GENOMIC DNA]</scope>
    <source>
        <strain evidence="2 3">CBS 121175</strain>
    </source>
</reference>